<protein>
    <submittedName>
        <fullName evidence="1">Uncharacterized protein</fullName>
    </submittedName>
</protein>
<dbReference type="EMBL" id="AP022612">
    <property type="protein sequence ID" value="BBZ32993.1"/>
    <property type="molecule type" value="Genomic_DNA"/>
</dbReference>
<organism evidence="1 2">
    <name type="scientific">Mycolicibacterium confluentis</name>
    <dbReference type="NCBI Taxonomy" id="28047"/>
    <lineage>
        <taxon>Bacteria</taxon>
        <taxon>Bacillati</taxon>
        <taxon>Actinomycetota</taxon>
        <taxon>Actinomycetes</taxon>
        <taxon>Mycobacteriales</taxon>
        <taxon>Mycobacteriaceae</taxon>
        <taxon>Mycolicibacterium</taxon>
    </lineage>
</organism>
<reference evidence="1" key="2">
    <citation type="submission" date="2020-02" db="EMBL/GenBank/DDBJ databases">
        <authorList>
            <person name="Matsumoto Y."/>
            <person name="Motooka D."/>
            <person name="Nakamura S."/>
        </authorList>
    </citation>
    <scope>NUCLEOTIDE SEQUENCE</scope>
    <source>
        <strain evidence="1">JCM 13671</strain>
    </source>
</reference>
<dbReference type="RefSeq" id="WP_085152419.1">
    <property type="nucleotide sequence ID" value="NZ_AP022612.1"/>
</dbReference>
<dbReference type="InterPro" id="IPR021866">
    <property type="entry name" value="SpoIIAA-like"/>
</dbReference>
<dbReference type="OrthoDB" id="4729899at2"/>
<keyword evidence="2" id="KW-1185">Reference proteome</keyword>
<dbReference type="Proteomes" id="UP000466931">
    <property type="component" value="Chromosome"/>
</dbReference>
<accession>A0A7I7XVB5</accession>
<name>A0A7I7XVB5_9MYCO</name>
<sequence>MIEVLTDLPEGVTGIRVSGRLSGDDLRAFEPQMHDLLGTGEIRFVEVIDPDYAGFGPGGLAEDMKLGFGLLFKHHSAFKRIAVVTDADWIKHTLHVMAWMVPGEFAIFGLAELGRAAEWAAG</sequence>
<reference evidence="1" key="1">
    <citation type="journal article" date="2019" name="Emerg. Microbes Infect.">
        <title>Comprehensive subspecies identification of 175 nontuberculous mycobacteria species based on 7547 genomic profiles.</title>
        <authorList>
            <person name="Matsumoto Y."/>
            <person name="Kinjo T."/>
            <person name="Motooka D."/>
            <person name="Nabeya D."/>
            <person name="Jung N."/>
            <person name="Uechi K."/>
            <person name="Horii T."/>
            <person name="Iida T."/>
            <person name="Fujita J."/>
            <person name="Nakamura S."/>
        </authorList>
    </citation>
    <scope>NUCLEOTIDE SEQUENCE [LARGE SCALE GENOMIC DNA]</scope>
    <source>
        <strain evidence="1">JCM 13671</strain>
    </source>
</reference>
<evidence type="ECO:0000313" key="2">
    <source>
        <dbReference type="Proteomes" id="UP000466931"/>
    </source>
</evidence>
<gene>
    <name evidence="1" type="ORF">MCNF_15980</name>
</gene>
<dbReference type="AlphaFoldDB" id="A0A7I7XVB5"/>
<dbReference type="Gene3D" id="3.40.50.10600">
    <property type="entry name" value="SpoIIaa-like domains"/>
    <property type="match status" value="1"/>
</dbReference>
<evidence type="ECO:0000313" key="1">
    <source>
        <dbReference type="EMBL" id="BBZ32993.1"/>
    </source>
</evidence>
<dbReference type="InterPro" id="IPR038396">
    <property type="entry name" value="SpoIIAA-like_sf"/>
</dbReference>
<dbReference type="SUPFAM" id="SSF52091">
    <property type="entry name" value="SpoIIaa-like"/>
    <property type="match status" value="1"/>
</dbReference>
<dbReference type="Pfam" id="PF11964">
    <property type="entry name" value="SpoIIAA-like"/>
    <property type="match status" value="1"/>
</dbReference>
<proteinExistence type="predicted"/>
<dbReference type="InterPro" id="IPR036513">
    <property type="entry name" value="STAS_dom_sf"/>
</dbReference>